<dbReference type="GO" id="GO:0016887">
    <property type="term" value="F:ATP hydrolysis activity"/>
    <property type="evidence" value="ECO:0007669"/>
    <property type="project" value="InterPro"/>
</dbReference>
<accession>A0A0Q0U909</accession>
<dbReference type="SUPFAM" id="SSF52540">
    <property type="entry name" value="P-loop containing nucleoside triphosphate hydrolases"/>
    <property type="match status" value="1"/>
</dbReference>
<dbReference type="Pfam" id="PF00005">
    <property type="entry name" value="ABC_tran"/>
    <property type="match status" value="1"/>
</dbReference>
<evidence type="ECO:0000259" key="1">
    <source>
        <dbReference type="Pfam" id="PF00005"/>
    </source>
</evidence>
<dbReference type="Proteomes" id="UP000050517">
    <property type="component" value="Unassembled WGS sequence"/>
</dbReference>
<protein>
    <submittedName>
        <fullName evidence="2">Sulfate/thiosulfate import ATP-binding protein CysA</fullName>
        <ecNumber evidence="2">3.6.3.25</ecNumber>
    </submittedName>
</protein>
<gene>
    <name evidence="2" type="primary">cysA_2</name>
    <name evidence="2" type="ORF">Cocul_01003</name>
</gene>
<feature type="domain" description="ABC transporter" evidence="1">
    <location>
        <begin position="21"/>
        <end position="139"/>
    </location>
</feature>
<keyword evidence="3" id="KW-1185">Reference proteome</keyword>
<organism evidence="2 3">
    <name type="scientific">Corynebacterium oculi</name>
    <dbReference type="NCBI Taxonomy" id="1544416"/>
    <lineage>
        <taxon>Bacteria</taxon>
        <taxon>Bacillati</taxon>
        <taxon>Actinomycetota</taxon>
        <taxon>Actinomycetes</taxon>
        <taxon>Mycobacteriales</taxon>
        <taxon>Corynebacteriaceae</taxon>
        <taxon>Corynebacterium</taxon>
    </lineage>
</organism>
<dbReference type="EMBL" id="LKST01000002">
    <property type="protein sequence ID" value="KQB84206.1"/>
    <property type="molecule type" value="Genomic_DNA"/>
</dbReference>
<dbReference type="GO" id="GO:0005524">
    <property type="term" value="F:ATP binding"/>
    <property type="evidence" value="ECO:0007669"/>
    <property type="project" value="UniProtKB-KW"/>
</dbReference>
<reference evidence="2 3" key="1">
    <citation type="submission" date="2015-10" db="EMBL/GenBank/DDBJ databases">
        <title>Corynebacteirum lowii and Corynebacterium oculi species nova, derived from human clinical disease and and emended description of Corynebacterium mastiditis.</title>
        <authorList>
            <person name="Bernard K."/>
            <person name="Pacheco A.L."/>
            <person name="Mcdougall C."/>
            <person name="Burtx T."/>
            <person name="Weibe D."/>
            <person name="Tyler S."/>
            <person name="Olson A.B."/>
            <person name="Cnockaert M."/>
            <person name="Eguchi H."/>
            <person name="Kuwahara T."/>
            <person name="Nakayama-Imaohji H."/>
            <person name="Boudewijins M."/>
            <person name="Van Hoecke F."/>
            <person name="Bernier A.-M."/>
            <person name="Vandamme P."/>
        </authorList>
    </citation>
    <scope>NUCLEOTIDE SEQUENCE [LARGE SCALE GENOMIC DNA]</scope>
    <source>
        <strain evidence="2 3">NML 130210</strain>
    </source>
</reference>
<dbReference type="GO" id="GO:0005886">
    <property type="term" value="C:plasma membrane"/>
    <property type="evidence" value="ECO:0007669"/>
    <property type="project" value="TreeGrafter"/>
</dbReference>
<keyword evidence="2" id="KW-0378">Hydrolase</keyword>
<dbReference type="Gene3D" id="3.40.50.300">
    <property type="entry name" value="P-loop containing nucleotide triphosphate hydrolases"/>
    <property type="match status" value="1"/>
</dbReference>
<evidence type="ECO:0000313" key="2">
    <source>
        <dbReference type="EMBL" id="KQB84206.1"/>
    </source>
</evidence>
<dbReference type="PATRIC" id="fig|1544416.3.peg.1008"/>
<keyword evidence="2" id="KW-0547">Nucleotide-binding</keyword>
<keyword evidence="2" id="KW-0067">ATP-binding</keyword>
<dbReference type="InterPro" id="IPR015854">
    <property type="entry name" value="ABC_transpr_LolD-like"/>
</dbReference>
<proteinExistence type="predicted"/>
<name>A0A0Q0U909_9CORY</name>
<dbReference type="InterPro" id="IPR027417">
    <property type="entry name" value="P-loop_NTPase"/>
</dbReference>
<dbReference type="STRING" id="1544416.Cocul_01003"/>
<dbReference type="AlphaFoldDB" id="A0A0Q0U909"/>
<comment type="caution">
    <text evidence="2">The sequence shown here is derived from an EMBL/GenBank/DDBJ whole genome shotgun (WGS) entry which is preliminary data.</text>
</comment>
<dbReference type="InterPro" id="IPR003439">
    <property type="entry name" value="ABC_transporter-like_ATP-bd"/>
</dbReference>
<dbReference type="GO" id="GO:0022857">
    <property type="term" value="F:transmembrane transporter activity"/>
    <property type="evidence" value="ECO:0007669"/>
    <property type="project" value="TreeGrafter"/>
</dbReference>
<sequence length="188" mass="20788">MSSTITVQGLTKAFGSRTLWRDVEFSCPQGSITALTGPSGSRKSTLLNYMGTLDTADSGTIMAAGKNIQQLSSGKRRAFRKNNLGFLFQDYALIPDKSVEYNIDLATVNKRQKARVDSALETVGLSGYRKRVVHELSGASSSAWPWPAYWPASRRSSWPMSPPARSILATGKTWWISCALWPIRAPRW</sequence>
<dbReference type="PANTHER" id="PTHR24220">
    <property type="entry name" value="IMPORT ATP-BINDING PROTEIN"/>
    <property type="match status" value="1"/>
</dbReference>
<dbReference type="EC" id="3.6.3.25" evidence="2"/>
<evidence type="ECO:0000313" key="3">
    <source>
        <dbReference type="Proteomes" id="UP000050517"/>
    </source>
</evidence>